<evidence type="ECO:0000313" key="1">
    <source>
        <dbReference type="EMBL" id="GAA0164190.1"/>
    </source>
</evidence>
<dbReference type="InterPro" id="IPR040256">
    <property type="entry name" value="At4g02000-like"/>
</dbReference>
<keyword evidence="2" id="KW-1185">Reference proteome</keyword>
<sequence>MEDFTRLWLRLIWFIESFPMRLFNVCVALDVSKPLMKQIWVKFEDDNDPFVVEGFWQLVEYDTPPMYYDECQHLGHSKDGCK</sequence>
<dbReference type="Proteomes" id="UP001454036">
    <property type="component" value="Unassembled WGS sequence"/>
</dbReference>
<evidence type="ECO:0000313" key="2">
    <source>
        <dbReference type="Proteomes" id="UP001454036"/>
    </source>
</evidence>
<gene>
    <name evidence="1" type="ORF">LIER_19886</name>
</gene>
<protein>
    <submittedName>
        <fullName evidence="1">Uncharacterized protein</fullName>
    </submittedName>
</protein>
<organism evidence="1 2">
    <name type="scientific">Lithospermum erythrorhizon</name>
    <name type="common">Purple gromwell</name>
    <name type="synonym">Lithospermum officinale var. erythrorhizon</name>
    <dbReference type="NCBI Taxonomy" id="34254"/>
    <lineage>
        <taxon>Eukaryota</taxon>
        <taxon>Viridiplantae</taxon>
        <taxon>Streptophyta</taxon>
        <taxon>Embryophyta</taxon>
        <taxon>Tracheophyta</taxon>
        <taxon>Spermatophyta</taxon>
        <taxon>Magnoliopsida</taxon>
        <taxon>eudicotyledons</taxon>
        <taxon>Gunneridae</taxon>
        <taxon>Pentapetalae</taxon>
        <taxon>asterids</taxon>
        <taxon>lamiids</taxon>
        <taxon>Boraginales</taxon>
        <taxon>Boraginaceae</taxon>
        <taxon>Boraginoideae</taxon>
        <taxon>Lithospermeae</taxon>
        <taxon>Lithospermum</taxon>
    </lineage>
</organism>
<dbReference type="EMBL" id="BAABME010004976">
    <property type="protein sequence ID" value="GAA0164190.1"/>
    <property type="molecule type" value="Genomic_DNA"/>
</dbReference>
<accession>A0AAV3QKX9</accession>
<dbReference type="PANTHER" id="PTHR31286">
    <property type="entry name" value="GLYCINE-RICH CELL WALL STRUCTURAL PROTEIN 1.8-LIKE"/>
    <property type="match status" value="1"/>
</dbReference>
<reference evidence="1 2" key="1">
    <citation type="submission" date="2024-01" db="EMBL/GenBank/DDBJ databases">
        <title>The complete chloroplast genome sequence of Lithospermum erythrorhizon: insights into the phylogenetic relationship among Boraginaceae species and the maternal lineages of purple gromwells.</title>
        <authorList>
            <person name="Okada T."/>
            <person name="Watanabe K."/>
        </authorList>
    </citation>
    <scope>NUCLEOTIDE SEQUENCE [LARGE SCALE GENOMIC DNA]</scope>
</reference>
<comment type="caution">
    <text evidence="1">The sequence shown here is derived from an EMBL/GenBank/DDBJ whole genome shotgun (WGS) entry which is preliminary data.</text>
</comment>
<proteinExistence type="predicted"/>
<name>A0AAV3QKX9_LITER</name>
<dbReference type="PANTHER" id="PTHR31286:SF180">
    <property type="entry name" value="OS10G0362600 PROTEIN"/>
    <property type="match status" value="1"/>
</dbReference>
<dbReference type="AlphaFoldDB" id="A0AAV3QKX9"/>